<keyword evidence="1" id="KW-1133">Transmembrane helix</keyword>
<keyword evidence="1" id="KW-0472">Membrane</keyword>
<feature type="transmembrane region" description="Helical" evidence="1">
    <location>
        <begin position="90"/>
        <end position="108"/>
    </location>
</feature>
<reference evidence="2 3" key="1">
    <citation type="submission" date="2019-06" db="EMBL/GenBank/DDBJ databases">
        <authorList>
            <person name="Rodrigo-Torres L."/>
            <person name="Arahal R. D."/>
            <person name="Lucena T."/>
        </authorList>
    </citation>
    <scope>NUCLEOTIDE SEQUENCE [LARGE SCALE GENOMIC DNA]</scope>
    <source>
        <strain evidence="2 3">INIA P508</strain>
    </source>
</reference>
<dbReference type="AlphaFoldDB" id="A0A508YX54"/>
<sequence length="150" mass="17358">MMSIVVRALGITVILMMAVLAIRLLNEREQLFRNLENKSRFDKSSRLRWKMKILGSRRKLKQGRRALSQMVLAFLIGFLTMRAYANEYFFMIGGGISVIIFVRSFFVWKRITRESRPVILSGSAAKIIKEFFDDGAKKNSQNDDVSKKDD</sequence>
<feature type="transmembrane region" description="Helical" evidence="1">
    <location>
        <begin position="66"/>
        <end position="84"/>
    </location>
</feature>
<evidence type="ECO:0000256" key="1">
    <source>
        <dbReference type="SAM" id="Phobius"/>
    </source>
</evidence>
<organism evidence="2 3">
    <name type="scientific">Limosilactobacillus mucosae</name>
    <name type="common">Lactobacillus mucosae</name>
    <dbReference type="NCBI Taxonomy" id="97478"/>
    <lineage>
        <taxon>Bacteria</taxon>
        <taxon>Bacillati</taxon>
        <taxon>Bacillota</taxon>
        <taxon>Bacilli</taxon>
        <taxon>Lactobacillales</taxon>
        <taxon>Lactobacillaceae</taxon>
        <taxon>Limosilactobacillus</taxon>
    </lineage>
</organism>
<evidence type="ECO:0000313" key="2">
    <source>
        <dbReference type="EMBL" id="VTZ93247.1"/>
    </source>
</evidence>
<accession>A0A508YX54</accession>
<keyword evidence="1" id="KW-0812">Transmembrane</keyword>
<name>A0A508YX54_LIMMU</name>
<protein>
    <submittedName>
        <fullName evidence="2">Uncharacterized protein</fullName>
    </submittedName>
</protein>
<dbReference type="Proteomes" id="UP000365705">
    <property type="component" value="Unassembled WGS sequence"/>
</dbReference>
<evidence type="ECO:0000313" key="3">
    <source>
        <dbReference type="Proteomes" id="UP000365705"/>
    </source>
</evidence>
<dbReference type="EMBL" id="CABFNH010000032">
    <property type="protein sequence ID" value="VTZ93247.1"/>
    <property type="molecule type" value="Genomic_DNA"/>
</dbReference>
<gene>
    <name evidence="2" type="ORF">LMUP508_01903</name>
</gene>
<proteinExistence type="predicted"/>
<feature type="transmembrane region" description="Helical" evidence="1">
    <location>
        <begin position="6"/>
        <end position="25"/>
    </location>
</feature>